<proteinExistence type="predicted"/>
<evidence type="ECO:0000313" key="1">
    <source>
        <dbReference type="EMBL" id="KZD50200.1"/>
    </source>
</evidence>
<organism evidence="1 2">
    <name type="scientific">Bacillus cereus</name>
    <dbReference type="NCBI Taxonomy" id="1396"/>
    <lineage>
        <taxon>Bacteria</taxon>
        <taxon>Bacillati</taxon>
        <taxon>Bacillota</taxon>
        <taxon>Bacilli</taxon>
        <taxon>Bacillales</taxon>
        <taxon>Bacillaceae</taxon>
        <taxon>Bacillus</taxon>
        <taxon>Bacillus cereus group</taxon>
    </lineage>
</organism>
<comment type="caution">
    <text evidence="1">The sequence shown here is derived from an EMBL/GenBank/DDBJ whole genome shotgun (WGS) entry which is preliminary data.</text>
</comment>
<evidence type="ECO:0000313" key="2">
    <source>
        <dbReference type="Proteomes" id="UP000076482"/>
    </source>
</evidence>
<dbReference type="PATRIC" id="fig|1396.535.peg.5640"/>
<protein>
    <submittedName>
        <fullName evidence="1">Uncharacterized protein</fullName>
    </submittedName>
</protein>
<dbReference type="AlphaFoldDB" id="A0A161TM77"/>
<dbReference type="EMBL" id="LJKE01000132">
    <property type="protein sequence ID" value="KZD50200.1"/>
    <property type="molecule type" value="Genomic_DNA"/>
</dbReference>
<sequence>MMKVNNIETKTFDAAKSKGFMEVPPYGITNTKPYGITNNRGIGKYESSIRGYRYFYQDEKTWKKIRELGQKPISKKKDKVTIITRLIDFIKNNIK</sequence>
<dbReference type="Proteomes" id="UP000076482">
    <property type="component" value="Unassembled WGS sequence"/>
</dbReference>
<name>A0A161TM77_BACCE</name>
<reference evidence="1 2" key="1">
    <citation type="submission" date="2015-09" db="EMBL/GenBank/DDBJ databases">
        <title>Bacillus cereus food isolates.</title>
        <authorList>
            <person name="Boekhorst J."/>
        </authorList>
    </citation>
    <scope>NUCLEOTIDE SEQUENCE [LARGE SCALE GENOMIC DNA]</scope>
    <source>
        <strain evidence="1 2">B4088</strain>
    </source>
</reference>
<dbReference type="RefSeq" id="WP_063263570.1">
    <property type="nucleotide sequence ID" value="NZ_LJKE01000132.1"/>
</dbReference>
<accession>A0A161TM77</accession>
<gene>
    <name evidence="1" type="ORF">B4088_6397</name>
</gene>